<dbReference type="PROSITE" id="PS50011">
    <property type="entry name" value="PROTEIN_KINASE_DOM"/>
    <property type="match status" value="1"/>
</dbReference>
<dbReference type="EMBL" id="JAWDGP010001326">
    <property type="protein sequence ID" value="KAK3792824.1"/>
    <property type="molecule type" value="Genomic_DNA"/>
</dbReference>
<dbReference type="Gene3D" id="1.10.510.10">
    <property type="entry name" value="Transferase(Phosphotransferase) domain 1"/>
    <property type="match status" value="1"/>
</dbReference>
<dbReference type="InterPro" id="IPR016024">
    <property type="entry name" value="ARM-type_fold"/>
</dbReference>
<dbReference type="SUPFAM" id="SSF56112">
    <property type="entry name" value="Protein kinase-like (PK-like)"/>
    <property type="match status" value="1"/>
</dbReference>
<dbReference type="InterPro" id="IPR011989">
    <property type="entry name" value="ARM-like"/>
</dbReference>
<dbReference type="Pfam" id="PF00069">
    <property type="entry name" value="Pkinase"/>
    <property type="match status" value="1"/>
</dbReference>
<dbReference type="AlphaFoldDB" id="A0AAE1E396"/>
<dbReference type="Gene3D" id="1.25.10.10">
    <property type="entry name" value="Leucine-rich Repeat Variant"/>
    <property type="match status" value="1"/>
</dbReference>
<dbReference type="Gene3D" id="3.30.200.20">
    <property type="entry name" value="Phosphorylase Kinase, domain 1"/>
    <property type="match status" value="1"/>
</dbReference>
<comment type="similarity">
    <text evidence="1">Belongs to the protein kinase superfamily.</text>
</comment>
<feature type="compositionally biased region" description="Acidic residues" evidence="2">
    <location>
        <begin position="813"/>
        <end position="836"/>
    </location>
</feature>
<feature type="domain" description="Protein kinase" evidence="3">
    <location>
        <begin position="1"/>
        <end position="243"/>
    </location>
</feature>
<feature type="compositionally biased region" description="Basic and acidic residues" evidence="2">
    <location>
        <begin position="579"/>
        <end position="589"/>
    </location>
</feature>
<accession>A0AAE1E396</accession>
<feature type="compositionally biased region" description="Basic and acidic residues" evidence="2">
    <location>
        <begin position="469"/>
        <end position="490"/>
    </location>
</feature>
<feature type="region of interest" description="Disordered" evidence="2">
    <location>
        <begin position="812"/>
        <end position="836"/>
    </location>
</feature>
<feature type="compositionally biased region" description="Polar residues" evidence="2">
    <location>
        <begin position="555"/>
        <end position="566"/>
    </location>
</feature>
<evidence type="ECO:0000256" key="2">
    <source>
        <dbReference type="SAM" id="MobiDB-lite"/>
    </source>
</evidence>
<evidence type="ECO:0000313" key="5">
    <source>
        <dbReference type="Proteomes" id="UP001283361"/>
    </source>
</evidence>
<sequence length="836" mass="92356">MGAENSILEGCEWDDPLESSLPWTIHPVVKSDGATATVFQAKRVEKKDADLLTKNTAILRGIRHPNIIRFVGGGEARDDIWLATEFVTPLITSMSDLTSDEICVGLHDLLQALDFLHSTLGMGHNNLCMTSIFLGHDGTWKLGELQHACKFSDATQAFLDQCRAFRKEDCLAPEEKAGAVKLDPSTGHARDMFAFGAVVDALLEGLKEKDDYVRELELQANACFSADPSLRPTAASLLKLQFLRSDLFEITDFLKNVTMKSEADKKRFFSTILPRLVKLPQPVVARRLVIPLLARFVLLDESADCGVIPHLLTPKTGSTPRGLLCESLFQQYVIPQLYNIFHVHDCHIRLILLQHFSQYARLFSRQQLDDDIFLQILLGVRDSDDRVVAASLRALADLVPIMGGDVVVGGARKPFFFHGLPKQVNSQDLAKMSAPQNVSMVLSSSHKPLLKDLAAGSVSALMKKELTAEEKERKAREREQRREEAKLKREERRKRLKDKQMDKEDAVNHKGSESEQSTLTIEEVARLEAKGQESLATDDVGDGLKMIDKNVPNGDLNTNNSYSDYHSNGRDDLEDEEEKVEKDEEKEGPDWSDWEDADQAIEEEIENELQQMSDESDHESSKVQTSPSPYRKQSPTLPLVPPMTVNWDCDVPESERDLPAFDNMLAAAESISEAGYNNNSSSSNKAVDESKTVFSSKSLKLTKSFGSSTTLASKSAASSEISNTARKTGTKGKTASSGPPKNADDLGAGLDIKSVEIKRTQPELDFFADMAPSIQITSKSSLPGRAEGLEAKVHDSEEKASINSKLFAVTAAPEEDGQDTAGWGEEDTLDWDAEGF</sequence>
<protein>
    <recommendedName>
        <fullName evidence="3">Protein kinase domain-containing protein</fullName>
    </recommendedName>
</protein>
<dbReference type="InterPro" id="IPR011009">
    <property type="entry name" value="Kinase-like_dom_sf"/>
</dbReference>
<evidence type="ECO:0000259" key="3">
    <source>
        <dbReference type="PROSITE" id="PS50011"/>
    </source>
</evidence>
<dbReference type="GO" id="GO:0005524">
    <property type="term" value="F:ATP binding"/>
    <property type="evidence" value="ECO:0007669"/>
    <property type="project" value="InterPro"/>
</dbReference>
<feature type="compositionally biased region" description="Low complexity" evidence="2">
    <location>
        <begin position="705"/>
        <end position="719"/>
    </location>
</feature>
<organism evidence="4 5">
    <name type="scientific">Elysia crispata</name>
    <name type="common">lettuce slug</name>
    <dbReference type="NCBI Taxonomy" id="231223"/>
    <lineage>
        <taxon>Eukaryota</taxon>
        <taxon>Metazoa</taxon>
        <taxon>Spiralia</taxon>
        <taxon>Lophotrochozoa</taxon>
        <taxon>Mollusca</taxon>
        <taxon>Gastropoda</taxon>
        <taxon>Heterobranchia</taxon>
        <taxon>Euthyneura</taxon>
        <taxon>Panpulmonata</taxon>
        <taxon>Sacoglossa</taxon>
        <taxon>Placobranchoidea</taxon>
        <taxon>Plakobranchidae</taxon>
        <taxon>Elysia</taxon>
    </lineage>
</organism>
<dbReference type="SMART" id="SM00220">
    <property type="entry name" value="S_TKc"/>
    <property type="match status" value="1"/>
</dbReference>
<feature type="region of interest" description="Disordered" evidence="2">
    <location>
        <begin position="705"/>
        <end position="748"/>
    </location>
</feature>
<dbReference type="SUPFAM" id="SSF48371">
    <property type="entry name" value="ARM repeat"/>
    <property type="match status" value="1"/>
</dbReference>
<feature type="compositionally biased region" description="Basic and acidic residues" evidence="2">
    <location>
        <begin position="498"/>
        <end position="513"/>
    </location>
</feature>
<dbReference type="PANTHER" id="PTHR12984:SF15">
    <property type="entry name" value="PROTEIN-ASSOCIATING WITH THE CARBOXYL-TERMINAL DOMAIN OF EZRIN"/>
    <property type="match status" value="1"/>
</dbReference>
<evidence type="ECO:0000313" key="4">
    <source>
        <dbReference type="EMBL" id="KAK3792824.1"/>
    </source>
</evidence>
<gene>
    <name evidence="4" type="ORF">RRG08_038554</name>
</gene>
<dbReference type="InterPro" id="IPR000719">
    <property type="entry name" value="Prot_kinase_dom"/>
</dbReference>
<dbReference type="InterPro" id="IPR051177">
    <property type="entry name" value="CIK-Related_Protein"/>
</dbReference>
<name>A0AAE1E396_9GAST</name>
<dbReference type="GO" id="GO:0004672">
    <property type="term" value="F:protein kinase activity"/>
    <property type="evidence" value="ECO:0007669"/>
    <property type="project" value="InterPro"/>
</dbReference>
<feature type="region of interest" description="Disordered" evidence="2">
    <location>
        <begin position="469"/>
        <end position="651"/>
    </location>
</feature>
<dbReference type="Proteomes" id="UP001283361">
    <property type="component" value="Unassembled WGS sequence"/>
</dbReference>
<feature type="compositionally biased region" description="Acidic residues" evidence="2">
    <location>
        <begin position="590"/>
        <end position="607"/>
    </location>
</feature>
<evidence type="ECO:0000256" key="1">
    <source>
        <dbReference type="ARBA" id="ARBA00038349"/>
    </source>
</evidence>
<feature type="compositionally biased region" description="Polar residues" evidence="2">
    <location>
        <begin position="622"/>
        <end position="636"/>
    </location>
</feature>
<keyword evidence="5" id="KW-1185">Reference proteome</keyword>
<proteinExistence type="inferred from homology"/>
<comment type="caution">
    <text evidence="4">The sequence shown here is derived from an EMBL/GenBank/DDBJ whole genome shotgun (WGS) entry which is preliminary data.</text>
</comment>
<reference evidence="4" key="1">
    <citation type="journal article" date="2023" name="G3 (Bethesda)">
        <title>A reference genome for the long-term kleptoplast-retaining sea slug Elysia crispata morphotype clarki.</title>
        <authorList>
            <person name="Eastman K.E."/>
            <person name="Pendleton A.L."/>
            <person name="Shaikh M.A."/>
            <person name="Suttiyut T."/>
            <person name="Ogas R."/>
            <person name="Tomko P."/>
            <person name="Gavelis G."/>
            <person name="Widhalm J.R."/>
            <person name="Wisecaver J.H."/>
        </authorList>
    </citation>
    <scope>NUCLEOTIDE SEQUENCE</scope>
    <source>
        <strain evidence="4">ECLA1</strain>
    </source>
</reference>
<dbReference type="PANTHER" id="PTHR12984">
    <property type="entry name" value="SCY1-RELATED S/T PROTEIN KINASE-LIKE"/>
    <property type="match status" value="1"/>
</dbReference>